<organism evidence="4 5">
    <name type="scientific">candidate division TA06 bacterium SM23_40</name>
    <dbReference type="NCBI Taxonomy" id="1703774"/>
    <lineage>
        <taxon>Bacteria</taxon>
        <taxon>Bacteria division TA06</taxon>
    </lineage>
</organism>
<dbReference type="InterPro" id="IPR004107">
    <property type="entry name" value="Integrase_SAM-like_N"/>
</dbReference>
<dbReference type="PROSITE" id="PS51900">
    <property type="entry name" value="CB"/>
    <property type="match status" value="1"/>
</dbReference>
<evidence type="ECO:0000313" key="5">
    <source>
        <dbReference type="Proteomes" id="UP000051717"/>
    </source>
</evidence>
<dbReference type="GO" id="GO:0015074">
    <property type="term" value="P:DNA integration"/>
    <property type="evidence" value="ECO:0007669"/>
    <property type="project" value="InterPro"/>
</dbReference>
<dbReference type="InterPro" id="IPR010998">
    <property type="entry name" value="Integrase_recombinase_N"/>
</dbReference>
<dbReference type="GO" id="GO:0003677">
    <property type="term" value="F:DNA binding"/>
    <property type="evidence" value="ECO:0007669"/>
    <property type="project" value="UniProtKB-UniRule"/>
</dbReference>
<sequence>MELDLLERFEAHLRLQDDLSDNTVRAYGGDLRQYFRYLEAHSTGPVRAERHDVVGFLGSLRQAGTTASTRKLSAMRRCAILPRS</sequence>
<name>A0A0S8G9W6_UNCT6</name>
<evidence type="ECO:0000256" key="1">
    <source>
        <dbReference type="ARBA" id="ARBA00023125"/>
    </source>
</evidence>
<comment type="caution">
    <text evidence="4">The sequence shown here is derived from an EMBL/GenBank/DDBJ whole genome shotgun (WGS) entry which is preliminary data.</text>
</comment>
<proteinExistence type="predicted"/>
<dbReference type="SUPFAM" id="SSF47823">
    <property type="entry name" value="lambda integrase-like, N-terminal domain"/>
    <property type="match status" value="1"/>
</dbReference>
<reference evidence="4 5" key="1">
    <citation type="journal article" date="2015" name="Microbiome">
        <title>Genomic resolution of linkages in carbon, nitrogen, and sulfur cycling among widespread estuary sediment bacteria.</title>
        <authorList>
            <person name="Baker B.J."/>
            <person name="Lazar C.S."/>
            <person name="Teske A.P."/>
            <person name="Dick G.J."/>
        </authorList>
    </citation>
    <scope>NUCLEOTIDE SEQUENCE [LARGE SCALE GENOMIC DNA]</scope>
    <source>
        <strain evidence="4">SM23_40</strain>
    </source>
</reference>
<dbReference type="Gene3D" id="1.10.150.130">
    <property type="match status" value="1"/>
</dbReference>
<evidence type="ECO:0000256" key="2">
    <source>
        <dbReference type="PROSITE-ProRule" id="PRU01248"/>
    </source>
</evidence>
<evidence type="ECO:0000259" key="3">
    <source>
        <dbReference type="PROSITE" id="PS51900"/>
    </source>
</evidence>
<keyword evidence="1 2" id="KW-0238">DNA-binding</keyword>
<feature type="domain" description="Core-binding (CB)" evidence="3">
    <location>
        <begin position="1"/>
        <end position="84"/>
    </location>
</feature>
<dbReference type="InterPro" id="IPR044068">
    <property type="entry name" value="CB"/>
</dbReference>
<dbReference type="Proteomes" id="UP000051717">
    <property type="component" value="Unassembled WGS sequence"/>
</dbReference>
<dbReference type="AlphaFoldDB" id="A0A0S8G9W6"/>
<protein>
    <recommendedName>
        <fullName evidence="3">Core-binding (CB) domain-containing protein</fullName>
    </recommendedName>
</protein>
<dbReference type="Pfam" id="PF02899">
    <property type="entry name" value="Phage_int_SAM_1"/>
    <property type="match status" value="1"/>
</dbReference>
<evidence type="ECO:0000313" key="4">
    <source>
        <dbReference type="EMBL" id="KPK69766.1"/>
    </source>
</evidence>
<dbReference type="EMBL" id="LJUI01000028">
    <property type="protein sequence ID" value="KPK69766.1"/>
    <property type="molecule type" value="Genomic_DNA"/>
</dbReference>
<gene>
    <name evidence="4" type="ORF">AMJ82_04825</name>
</gene>
<accession>A0A0S8G9W6</accession>